<dbReference type="OrthoDB" id="7994at2157"/>
<dbReference type="InterPro" id="IPR023797">
    <property type="entry name" value="RNA3'_phos_cyclase_dom"/>
</dbReference>
<dbReference type="InterPro" id="IPR013792">
    <property type="entry name" value="RNA3'P_cycl/enolpyr_Trfase_a/b"/>
</dbReference>
<dbReference type="InterPro" id="IPR036553">
    <property type="entry name" value="RPTC_insert"/>
</dbReference>
<dbReference type="InterPro" id="IPR037136">
    <property type="entry name" value="RNA3'_phos_cyclase_dom_sf"/>
</dbReference>
<comment type="similarity">
    <text evidence="1 5">Belongs to the RNA 3'-terminal cyclase family. Type 1 subfamily.</text>
</comment>
<dbReference type="Proteomes" id="UP000509626">
    <property type="component" value="Chromosome"/>
</dbReference>
<dbReference type="GO" id="GO:0005524">
    <property type="term" value="F:ATP binding"/>
    <property type="evidence" value="ECO:0007669"/>
    <property type="project" value="UniProtKB-KW"/>
</dbReference>
<evidence type="ECO:0000313" key="9">
    <source>
        <dbReference type="EMBL" id="QLG63991.1"/>
    </source>
</evidence>
<dbReference type="NCBIfam" id="TIGR03399">
    <property type="entry name" value="RNA_3prim_cycl"/>
    <property type="match status" value="1"/>
</dbReference>
<feature type="active site" description="Tele-AMP-histidine intermediate" evidence="5">
    <location>
        <position position="307"/>
    </location>
</feature>
<dbReference type="Gene3D" id="3.30.360.20">
    <property type="entry name" value="RNA 3'-terminal phosphate cyclase, insert domain"/>
    <property type="match status" value="1"/>
</dbReference>
<dbReference type="KEGG" id="halu:HUG12_05095"/>
<keyword evidence="5" id="KW-0963">Cytoplasm</keyword>
<dbReference type="PANTHER" id="PTHR11096">
    <property type="entry name" value="RNA 3' TERMINAL PHOSPHATE CYCLASE"/>
    <property type="match status" value="1"/>
</dbReference>
<keyword evidence="5" id="KW-0067">ATP-binding</keyword>
<evidence type="ECO:0000313" key="10">
    <source>
        <dbReference type="Proteomes" id="UP000509626"/>
    </source>
</evidence>
<comment type="catalytic activity">
    <reaction evidence="5">
        <text>a 3'-end 3'-phospho-ribonucleotide-RNA + ATP = a 3'-end 2',3'-cyclophospho-ribonucleotide-RNA + AMP + diphosphate</text>
        <dbReference type="Rhea" id="RHEA:23976"/>
        <dbReference type="Rhea" id="RHEA-COMP:10463"/>
        <dbReference type="Rhea" id="RHEA-COMP:10464"/>
        <dbReference type="ChEBI" id="CHEBI:30616"/>
        <dbReference type="ChEBI" id="CHEBI:33019"/>
        <dbReference type="ChEBI" id="CHEBI:83062"/>
        <dbReference type="ChEBI" id="CHEBI:83064"/>
        <dbReference type="ChEBI" id="CHEBI:456215"/>
        <dbReference type="EC" id="6.5.1.4"/>
    </reaction>
</comment>
<evidence type="ECO:0000256" key="2">
    <source>
        <dbReference type="ARBA" id="ARBA00021428"/>
    </source>
</evidence>
<comment type="function">
    <text evidence="5">Catalyzes the conversion of 3'-phosphate to a 2',3'-cyclic phosphodiester at the end of RNA. The mechanism of action of the enzyme occurs in 3 steps: (A) adenylation of the enzyme by ATP; (B) transfer of adenylate to an RNA-N3'P to produce RNA-N3'PP5'A; (C) and attack of the adjacent 2'-hydroxyl on the 3'-phosphorus in the diester linkage to produce the cyclic end product. The biological role of this enzyme is unknown but it is likely to function in some aspects of cellular RNA processing.</text>
</comment>
<organism evidence="9 10">
    <name type="scientific">Halorarum salinum</name>
    <dbReference type="NCBI Taxonomy" id="2743089"/>
    <lineage>
        <taxon>Archaea</taxon>
        <taxon>Methanobacteriati</taxon>
        <taxon>Methanobacteriota</taxon>
        <taxon>Stenosarchaea group</taxon>
        <taxon>Halobacteria</taxon>
        <taxon>Halobacteriales</taxon>
        <taxon>Haloferacaceae</taxon>
        <taxon>Halorarum</taxon>
    </lineage>
</organism>
<feature type="domain" description="RNA 3'-terminal phosphate cyclase insert" evidence="8">
    <location>
        <begin position="178"/>
        <end position="273"/>
    </location>
</feature>
<dbReference type="GO" id="GO:0003963">
    <property type="term" value="F:RNA-3'-phosphate cyclase activity"/>
    <property type="evidence" value="ECO:0007669"/>
    <property type="project" value="UniProtKB-UniRule"/>
</dbReference>
<dbReference type="PIRSF" id="PIRSF005378">
    <property type="entry name" value="RNA3'_term_phos_cycl_euk"/>
    <property type="match status" value="1"/>
</dbReference>
<dbReference type="InterPro" id="IPR000228">
    <property type="entry name" value="RNA3'_term_phos_cyc"/>
</dbReference>
<dbReference type="EC" id="6.5.1.4" evidence="5 6"/>
<accession>A0A7D5LDD9</accession>
<dbReference type="AlphaFoldDB" id="A0A7D5LDD9"/>
<keyword evidence="3 5" id="KW-0436">Ligase</keyword>
<evidence type="ECO:0000259" key="8">
    <source>
        <dbReference type="Pfam" id="PF05189"/>
    </source>
</evidence>
<evidence type="ECO:0000256" key="3">
    <source>
        <dbReference type="ARBA" id="ARBA00022598"/>
    </source>
</evidence>
<comment type="subcellular location">
    <subcellularLocation>
        <location evidence="5">Cytoplasm</location>
    </subcellularLocation>
</comment>
<evidence type="ECO:0000259" key="7">
    <source>
        <dbReference type="Pfam" id="PF01137"/>
    </source>
</evidence>
<reference evidence="9 10" key="1">
    <citation type="submission" date="2020-06" db="EMBL/GenBank/DDBJ databases">
        <title>NJ-3-1, isolated from saline soil.</title>
        <authorList>
            <person name="Cui H.L."/>
            <person name="Shi X."/>
        </authorList>
    </citation>
    <scope>NUCLEOTIDE SEQUENCE [LARGE SCALE GENOMIC DNA]</scope>
    <source>
        <strain evidence="9 10">NJ-3-1</strain>
    </source>
</reference>
<gene>
    <name evidence="5" type="primary">rtcA</name>
    <name evidence="9" type="ORF">HUG12_05095</name>
</gene>
<feature type="binding site" evidence="5">
    <location>
        <begin position="283"/>
        <end position="287"/>
    </location>
    <ligand>
        <name>ATP</name>
        <dbReference type="ChEBI" id="CHEBI:30616"/>
    </ligand>
</feature>
<dbReference type="GO" id="GO:0005737">
    <property type="term" value="C:cytoplasm"/>
    <property type="evidence" value="ECO:0007669"/>
    <property type="project" value="UniProtKB-SubCell"/>
</dbReference>
<feature type="domain" description="RNA 3'-terminal phosphate cyclase" evidence="7">
    <location>
        <begin position="8"/>
        <end position="318"/>
    </location>
</feature>
<dbReference type="SUPFAM" id="SSF55205">
    <property type="entry name" value="EPT/RTPC-like"/>
    <property type="match status" value="1"/>
</dbReference>
<dbReference type="Pfam" id="PF01137">
    <property type="entry name" value="RTC"/>
    <property type="match status" value="1"/>
</dbReference>
<dbReference type="NCBIfam" id="NF003246">
    <property type="entry name" value="PRK04204.1-2"/>
    <property type="match status" value="1"/>
</dbReference>
<evidence type="ECO:0000256" key="1">
    <source>
        <dbReference type="ARBA" id="ARBA00009206"/>
    </source>
</evidence>
<evidence type="ECO:0000256" key="5">
    <source>
        <dbReference type="HAMAP-Rule" id="MF_00200"/>
    </source>
</evidence>
<feature type="binding site" evidence="5">
    <location>
        <position position="98"/>
    </location>
    <ligand>
        <name>ATP</name>
        <dbReference type="ChEBI" id="CHEBI:30616"/>
    </ligand>
</feature>
<sequence length="343" mass="36091">MIEIDGTAGGGQLLRTALSLSTVTGTPFRIEDVRATRPEPGLRAQHLAAVRLVADLCEAAVEGAELGSDSLTFRPGDGRRTSLRADVGTAGSVTLLFDTVLPVAATMDDAFLVTATGGTDVKWAPTIEYYRRVKLPLLADAGVDAAVDLARTGFYPAGGGEATLRTTPASPAPIELEARGALERVEVYSKAAESLEERRVADRQADHARDRLEDAGVPTEVASVEYVPARSPGSSLLLRGVYERSLAGFDALGERGRTSEAVADGAVREFTAFHAGDAPVDPYMADQVMVFLALAGGRVRVPTVTAHVRANLDLLDAFGSDLRLVRRGDGTATLTASAHPAVR</sequence>
<dbReference type="SUPFAM" id="SSF52913">
    <property type="entry name" value="RNA 3'-terminal phosphate cyclase, RPTC, insert domain"/>
    <property type="match status" value="1"/>
</dbReference>
<dbReference type="GO" id="GO:0006396">
    <property type="term" value="P:RNA processing"/>
    <property type="evidence" value="ECO:0007669"/>
    <property type="project" value="UniProtKB-UniRule"/>
</dbReference>
<proteinExistence type="inferred from homology"/>
<evidence type="ECO:0000256" key="4">
    <source>
        <dbReference type="ARBA" id="ARBA00022741"/>
    </source>
</evidence>
<keyword evidence="4 5" id="KW-0547">Nucleotide-binding</keyword>
<dbReference type="PANTHER" id="PTHR11096:SF0">
    <property type="entry name" value="RNA 3'-TERMINAL PHOSPHATE CYCLASE"/>
    <property type="match status" value="1"/>
</dbReference>
<dbReference type="Gene3D" id="3.65.10.20">
    <property type="entry name" value="RNA 3'-terminal phosphate cyclase domain"/>
    <property type="match status" value="1"/>
</dbReference>
<dbReference type="EMBL" id="CP058579">
    <property type="protein sequence ID" value="QLG63991.1"/>
    <property type="molecule type" value="Genomic_DNA"/>
</dbReference>
<dbReference type="InterPro" id="IPR013791">
    <property type="entry name" value="RNA3'-term_phos_cycl_insert"/>
</dbReference>
<protein>
    <recommendedName>
        <fullName evidence="2 5">RNA 3'-terminal phosphate cyclase</fullName>
        <shortName evidence="5">RNA cyclase</shortName>
        <shortName evidence="5">RNA-3'-phosphate cyclase</shortName>
        <ecNumber evidence="5 6">6.5.1.4</ecNumber>
    </recommendedName>
</protein>
<dbReference type="Pfam" id="PF05189">
    <property type="entry name" value="RTC_insert"/>
    <property type="match status" value="1"/>
</dbReference>
<dbReference type="HAMAP" id="MF_00200">
    <property type="entry name" value="RTC"/>
    <property type="match status" value="1"/>
</dbReference>
<dbReference type="InterPro" id="IPR017770">
    <property type="entry name" value="RNA3'_term_phos_cyc_type_1"/>
</dbReference>
<evidence type="ECO:0000256" key="6">
    <source>
        <dbReference type="NCBIfam" id="TIGR03399"/>
    </source>
</evidence>
<keyword evidence="10" id="KW-1185">Reference proteome</keyword>
<name>A0A7D5LDD9_9EURY</name>